<keyword evidence="2" id="KW-0732">Signal</keyword>
<organism evidence="3 4">
    <name type="scientific">Tetragonisca angustula</name>
    <dbReference type="NCBI Taxonomy" id="166442"/>
    <lineage>
        <taxon>Eukaryota</taxon>
        <taxon>Metazoa</taxon>
        <taxon>Ecdysozoa</taxon>
        <taxon>Arthropoda</taxon>
        <taxon>Hexapoda</taxon>
        <taxon>Insecta</taxon>
        <taxon>Pterygota</taxon>
        <taxon>Neoptera</taxon>
        <taxon>Endopterygota</taxon>
        <taxon>Hymenoptera</taxon>
        <taxon>Apocrita</taxon>
        <taxon>Aculeata</taxon>
        <taxon>Apoidea</taxon>
        <taxon>Anthophila</taxon>
        <taxon>Apidae</taxon>
        <taxon>Tetragonisca</taxon>
    </lineage>
</organism>
<feature type="region of interest" description="Disordered" evidence="1">
    <location>
        <begin position="1048"/>
        <end position="1098"/>
    </location>
</feature>
<feature type="compositionally biased region" description="Basic and acidic residues" evidence="1">
    <location>
        <begin position="701"/>
        <end position="725"/>
    </location>
</feature>
<feature type="compositionally biased region" description="Polar residues" evidence="1">
    <location>
        <begin position="1068"/>
        <end position="1081"/>
    </location>
</feature>
<feature type="compositionally biased region" description="Basic and acidic residues" evidence="1">
    <location>
        <begin position="652"/>
        <end position="666"/>
    </location>
</feature>
<feature type="chain" id="PRO_5043721369" evidence="2">
    <location>
        <begin position="31"/>
        <end position="2064"/>
    </location>
</feature>
<feature type="compositionally biased region" description="Polar residues" evidence="1">
    <location>
        <begin position="640"/>
        <end position="650"/>
    </location>
</feature>
<feature type="compositionally biased region" description="Polar residues" evidence="1">
    <location>
        <begin position="965"/>
        <end position="974"/>
    </location>
</feature>
<feature type="region of interest" description="Disordered" evidence="1">
    <location>
        <begin position="1883"/>
        <end position="1958"/>
    </location>
</feature>
<feature type="compositionally biased region" description="Basic and acidic residues" evidence="1">
    <location>
        <begin position="1794"/>
        <end position="1807"/>
    </location>
</feature>
<feature type="compositionally biased region" description="Basic and acidic residues" evidence="1">
    <location>
        <begin position="862"/>
        <end position="875"/>
    </location>
</feature>
<feature type="compositionally biased region" description="Acidic residues" evidence="1">
    <location>
        <begin position="1363"/>
        <end position="1373"/>
    </location>
</feature>
<evidence type="ECO:0000256" key="1">
    <source>
        <dbReference type="SAM" id="MobiDB-lite"/>
    </source>
</evidence>
<name>A0AAW0ZWL2_9HYME</name>
<feature type="region of interest" description="Disordered" evidence="1">
    <location>
        <begin position="1119"/>
        <end position="1138"/>
    </location>
</feature>
<keyword evidence="4" id="KW-1185">Reference proteome</keyword>
<protein>
    <submittedName>
        <fullName evidence="3">Uncharacterized protein</fullName>
    </submittedName>
</protein>
<feature type="compositionally biased region" description="Basic and acidic residues" evidence="1">
    <location>
        <begin position="32"/>
        <end position="64"/>
    </location>
</feature>
<feature type="compositionally biased region" description="Basic and acidic residues" evidence="1">
    <location>
        <begin position="503"/>
        <end position="528"/>
    </location>
</feature>
<feature type="compositionally biased region" description="Basic and acidic residues" evidence="1">
    <location>
        <begin position="365"/>
        <end position="378"/>
    </location>
</feature>
<dbReference type="Proteomes" id="UP001432146">
    <property type="component" value="Unassembled WGS sequence"/>
</dbReference>
<feature type="compositionally biased region" description="Acidic residues" evidence="1">
    <location>
        <begin position="779"/>
        <end position="798"/>
    </location>
</feature>
<reference evidence="3 4" key="1">
    <citation type="submission" date="2024-05" db="EMBL/GenBank/DDBJ databases">
        <title>The nuclear and mitochondrial genome assemblies of Tetragonisca angustula (Apidae: Meliponini), a tiny yet remarkable pollinator in the Neotropics.</title>
        <authorList>
            <person name="Ferrari R."/>
            <person name="Ricardo P.C."/>
            <person name="Dias F.C."/>
            <person name="Araujo N.S."/>
            <person name="Soares D.O."/>
            <person name="Zhou Q.-S."/>
            <person name="Zhu C.-D."/>
            <person name="Coutinho L."/>
            <person name="Airas M.C."/>
            <person name="Batista T.M."/>
        </authorList>
    </citation>
    <scope>NUCLEOTIDE SEQUENCE [LARGE SCALE GENOMIC DNA]</scope>
    <source>
        <strain evidence="3">ASF017062</strain>
        <tissue evidence="3">Abdomen</tissue>
    </source>
</reference>
<dbReference type="EMBL" id="JAWNGG020000099">
    <property type="protein sequence ID" value="KAK9302152.1"/>
    <property type="molecule type" value="Genomic_DNA"/>
</dbReference>
<feature type="compositionally biased region" description="Basic and acidic residues" evidence="1">
    <location>
        <begin position="324"/>
        <end position="335"/>
    </location>
</feature>
<evidence type="ECO:0000313" key="3">
    <source>
        <dbReference type="EMBL" id="KAK9302152.1"/>
    </source>
</evidence>
<feature type="compositionally biased region" description="Polar residues" evidence="1">
    <location>
        <begin position="2025"/>
        <end position="2037"/>
    </location>
</feature>
<feature type="compositionally biased region" description="Polar residues" evidence="1">
    <location>
        <begin position="479"/>
        <end position="489"/>
    </location>
</feature>
<feature type="compositionally biased region" description="Basic and acidic residues" evidence="1">
    <location>
        <begin position="1908"/>
        <end position="1930"/>
    </location>
</feature>
<feature type="compositionally biased region" description="Basic and acidic residues" evidence="1">
    <location>
        <begin position="386"/>
        <end position="395"/>
    </location>
</feature>
<feature type="compositionally biased region" description="Basic residues" evidence="1">
    <location>
        <begin position="1453"/>
        <end position="1486"/>
    </location>
</feature>
<feature type="compositionally biased region" description="Basic and acidic residues" evidence="1">
    <location>
        <begin position="199"/>
        <end position="208"/>
    </location>
</feature>
<feature type="compositionally biased region" description="Basic and acidic residues" evidence="1">
    <location>
        <begin position="1890"/>
        <end position="1901"/>
    </location>
</feature>
<feature type="compositionally biased region" description="Basic and acidic residues" evidence="1">
    <location>
        <begin position="100"/>
        <end position="120"/>
    </location>
</feature>
<feature type="compositionally biased region" description="Polar residues" evidence="1">
    <location>
        <begin position="876"/>
        <end position="885"/>
    </location>
</feature>
<feature type="compositionally biased region" description="Basic residues" evidence="1">
    <location>
        <begin position="1808"/>
        <end position="1826"/>
    </location>
</feature>
<feature type="compositionally biased region" description="Basic and acidic residues" evidence="1">
    <location>
        <begin position="906"/>
        <end position="922"/>
    </location>
</feature>
<feature type="compositionally biased region" description="Acidic residues" evidence="1">
    <location>
        <begin position="1403"/>
        <end position="1416"/>
    </location>
</feature>
<feature type="compositionally biased region" description="Basic and acidic residues" evidence="1">
    <location>
        <begin position="294"/>
        <end position="316"/>
    </location>
</feature>
<proteinExistence type="predicted"/>
<feature type="region of interest" description="Disordered" evidence="1">
    <location>
        <begin position="217"/>
        <end position="535"/>
    </location>
</feature>
<feature type="compositionally biased region" description="Acidic residues" evidence="1">
    <location>
        <begin position="1504"/>
        <end position="1516"/>
    </location>
</feature>
<feature type="compositionally biased region" description="Basic and acidic residues" evidence="1">
    <location>
        <begin position="629"/>
        <end position="638"/>
    </location>
</feature>
<feature type="compositionally biased region" description="Basic and acidic residues" evidence="1">
    <location>
        <begin position="1835"/>
        <end position="1848"/>
    </location>
</feature>
<feature type="region of interest" description="Disordered" evidence="1">
    <location>
        <begin position="1785"/>
        <end position="1848"/>
    </location>
</feature>
<sequence>MALSTICHRPSFLLFLILVIVVPNLVSTNAQKTDHANAHVKKSEDRDSELSKIKSGRDQRDKQPIKSTNENSPELNKFLDDVLKAQNDLRWIDRTVHNEGVNREKNNQNANKLREKRGSDDNYENPLELSRGLHFDNDILLKRDIDLDARRKGKRKKEAHLFPVYDKETTDDQIPKDWSKPNDLCSLSDWLNSNTNPRNEQDKSGDRWVHDYVNQKNTLNLDEESGSKADVRNQRNKPSLESLKETILELKKSLNESEKKQRENPKSAEEEEQKEPRDKHRKDVNEEVETNSGWREETLNLRKREQKPEDADEKNARPRAWRTKRTEVNKDDDGNPKLFRRAWFGAPYPEQSSLNEPRDRKRRSKETSEKTDEKRRLNDQAQGENNSERSDEKNSMETSNVRPCLGNVQRTDTSKNDPGDTVNPDVSIVTRDENKDAETVGDGERSSLSQENLNRLTEGVGKSEGLEGNSLGTVESRKTAVSNEESIGGSSKGGVFEPRQGMRSKEEIGQTSEENERSEGEQRGRLAEDSSENVDILLKSEKKNLVKFSNQALDNSQTDGDRPPFALNVLDVRKETIVENEEKRGSSVSTVVDVKIEKARVDTPVQGACERGERSERDEQEVPVGGEVPDFRTGKVQEDTPATSRVTNGARNGDEKRLKNSARVDKGPGQSGALERAGGNWLGAAARDRMAVNVDQTAAEKCNDPGGKDEFTSGEGRFSDNKEKGFPNGRVRRLEPNEENEGERNKKRKEIFIMTNGMDDRVMNDRYGQRRMLQYMEYSNDDVEDADASYSDKEEEENQREAAAEKSNAPTRRKERSVYNDKKRAKVNVLIKEKLKKKKKPIERERRNPSVIEYYDYDDLDQQDRESASERERMKNNYQDENNIIDSYAGHAAERGSDQKCPQSTEKIKDEQEEEMQKEMKRKEKFQHKKPQQQFLSPAADTRNATRISKSPTRSTKVLAEEEGSSGNQRSGSRLNEPVGENEDKFLDSDTNEMIPEKYILKIGNLDVIDDFFDDIQYLDEKKEKVSDSVKPLYEELKKIYDWNVDESGKSKPRIKGDQRMYHESNDKPCTTEPSKNQTDPSEVHDGPTETSASSPNLLPLLLVHAGSGKSEIGERIYQSVSSGEREGPATAASANVSQSNYFALKSTDDMFKGGPEQGNSTGEKLRGPARAIETAREWQAQKVSGVRNDGAEGRDGVSWSLTDRRQYIDTDSQRSACGDRKYPALPRERVQNIDREKQTIVSSRDLHESFVEPVEWFDDFDKDARVRLARGLKTVDTDALVPRPVSAAAKYERSLVNGSIDGAREMGNGTSLKTEDSPALVTYSRSSLDTRLSDGDGRAKREIASPYDTYYEDEENRYNYQETEDDDADDDLQFVNSYEDADEENRRRGLSSEENHERHDYLEDDYGDDVYEEDVDLKRKVPARVGQKHRKKASKKRKKKERVGKSSESHEKRRHRKKHSNDSKSHKRGKSASKSGSRRNVKKSKATQNEGESRSEKEGVDRDDVEGEGTTSSDDDSQREKFTTLLITTDDMEDESQMDSALHGELAGKIVQQIFDQVEKNEELRVSLGPGLYQKHKTKDTAAAEKSYRETLDDDDIRNTKELLNRIMLLLNRLIFDEVQRKTCISLPSDLIEFLDWMLQVDTRAISLGQPPALPLVHEEYQDHFHRDKFLFQSFPNDRVEAEINELYAKIELIKSLIKEYSALTDKDKAKIESIQEYLSKQLDLLLEYIEARKEAEKKGKSKSILQYQIGTSNASNASYSARPDSFSPLMNALPNHPNEQLFQENGIGVPRRGGERVTRSVDKRAKYNKTRRKRKKRGKRHGERHKGASAIDQSRREDSNVRPATREKREYLDKAFWDSLDSGYEEPLIYHSMDMNMSVESNANGGTEIKKEEKLEDAGGKNAGSWREKTSDNLREDNMTDRKEDARIQGDASKSLASVQSREQNNFNEENKDSIDEEEPITGENRLEDEILLLNKRQAWIKENEQQLEEVAFGEDMRKASRDRLLFEKLTAIDKKKNDTNDRNSGVKNYTTDNPNGGGCNLSDEDRLRMLEEKINVYADNE</sequence>
<feature type="region of interest" description="Disordered" evidence="1">
    <location>
        <begin position="699"/>
        <end position="749"/>
    </location>
</feature>
<feature type="region of interest" description="Disordered" evidence="1">
    <location>
        <begin position="778"/>
        <end position="990"/>
    </location>
</feature>
<accession>A0AAW0ZWL2</accession>
<feature type="compositionally biased region" description="Polar residues" evidence="1">
    <location>
        <begin position="189"/>
        <end position="198"/>
    </location>
</feature>
<feature type="compositionally biased region" description="Polar residues" evidence="1">
    <location>
        <begin position="446"/>
        <end position="455"/>
    </location>
</feature>
<evidence type="ECO:0000256" key="2">
    <source>
        <dbReference type="SAM" id="SignalP"/>
    </source>
</evidence>
<feature type="compositionally biased region" description="Basic and acidic residues" evidence="1">
    <location>
        <begin position="242"/>
        <end position="285"/>
    </location>
</feature>
<gene>
    <name evidence="3" type="ORF">QLX08_005754</name>
</gene>
<evidence type="ECO:0000313" key="4">
    <source>
        <dbReference type="Proteomes" id="UP001432146"/>
    </source>
</evidence>
<feature type="signal peptide" evidence="2">
    <location>
        <begin position="1"/>
        <end position="30"/>
    </location>
</feature>
<feature type="compositionally biased region" description="Basic residues" evidence="1">
    <location>
        <begin position="1421"/>
        <end position="1443"/>
    </location>
</feature>
<feature type="region of interest" description="Disordered" evidence="1">
    <location>
        <begin position="32"/>
        <end position="73"/>
    </location>
</feature>
<feature type="compositionally biased region" description="Basic and acidic residues" evidence="1">
    <location>
        <begin position="1048"/>
        <end position="1067"/>
    </location>
</feature>
<feature type="region of interest" description="Disordered" evidence="1">
    <location>
        <begin position="100"/>
        <end position="124"/>
    </location>
</feature>
<feature type="region of interest" description="Disordered" evidence="1">
    <location>
        <begin position="189"/>
        <end position="208"/>
    </location>
</feature>
<feature type="region of interest" description="Disordered" evidence="1">
    <location>
        <begin position="2019"/>
        <end position="2046"/>
    </location>
</feature>
<feature type="region of interest" description="Disordered" evidence="1">
    <location>
        <begin position="1148"/>
        <end position="1168"/>
    </location>
</feature>
<feature type="region of interest" description="Disordered" evidence="1">
    <location>
        <begin position="1301"/>
        <end position="1522"/>
    </location>
</feature>
<feature type="compositionally biased region" description="Basic and acidic residues" evidence="1">
    <location>
        <begin position="430"/>
        <end position="445"/>
    </location>
</feature>
<feature type="compositionally biased region" description="Polar residues" evidence="1">
    <location>
        <begin position="943"/>
        <end position="956"/>
    </location>
</feature>
<comment type="caution">
    <text evidence="3">The sequence shown here is derived from an EMBL/GenBank/DDBJ whole genome shotgun (WGS) entry which is preliminary data.</text>
</comment>
<feature type="region of interest" description="Disordered" evidence="1">
    <location>
        <begin position="605"/>
        <end position="676"/>
    </location>
</feature>
<feature type="compositionally biased region" description="Polar residues" evidence="1">
    <location>
        <begin position="1937"/>
        <end position="1950"/>
    </location>
</feature>
<feature type="compositionally biased region" description="Basic and acidic residues" evidence="1">
    <location>
        <begin position="1492"/>
        <end position="1503"/>
    </location>
</feature>
<feature type="compositionally biased region" description="Basic and acidic residues" evidence="1">
    <location>
        <begin position="1332"/>
        <end position="1344"/>
    </location>
</feature>
<feature type="compositionally biased region" description="Basic and acidic residues" evidence="1">
    <location>
        <begin position="1385"/>
        <end position="1402"/>
    </location>
</feature>